<protein>
    <submittedName>
        <fullName evidence="2">Uncharacterized protein</fullName>
    </submittedName>
</protein>
<organism evidence="2">
    <name type="scientific">marine metagenome</name>
    <dbReference type="NCBI Taxonomy" id="408172"/>
    <lineage>
        <taxon>unclassified sequences</taxon>
        <taxon>metagenomes</taxon>
        <taxon>ecological metagenomes</taxon>
    </lineage>
</organism>
<sequence>MFLFRLINRLVNWLTEADRELREQGYIVHYPPPGTSWGAPYVTYVGKPEQTSINTDDNDRAGTISESNPGS</sequence>
<proteinExistence type="predicted"/>
<gene>
    <name evidence="2" type="ORF">METZ01_LOCUS391973</name>
</gene>
<evidence type="ECO:0000313" key="2">
    <source>
        <dbReference type="EMBL" id="SVD39119.1"/>
    </source>
</evidence>
<dbReference type="AlphaFoldDB" id="A0A382UY08"/>
<evidence type="ECO:0000256" key="1">
    <source>
        <dbReference type="SAM" id="MobiDB-lite"/>
    </source>
</evidence>
<accession>A0A382UY08</accession>
<name>A0A382UY08_9ZZZZ</name>
<dbReference type="EMBL" id="UINC01147664">
    <property type="protein sequence ID" value="SVD39119.1"/>
    <property type="molecule type" value="Genomic_DNA"/>
</dbReference>
<feature type="region of interest" description="Disordered" evidence="1">
    <location>
        <begin position="49"/>
        <end position="71"/>
    </location>
</feature>
<reference evidence="2" key="1">
    <citation type="submission" date="2018-05" db="EMBL/GenBank/DDBJ databases">
        <authorList>
            <person name="Lanie J.A."/>
            <person name="Ng W.-L."/>
            <person name="Kazmierczak K.M."/>
            <person name="Andrzejewski T.M."/>
            <person name="Davidsen T.M."/>
            <person name="Wayne K.J."/>
            <person name="Tettelin H."/>
            <person name="Glass J.I."/>
            <person name="Rusch D."/>
            <person name="Podicherti R."/>
            <person name="Tsui H.-C.T."/>
            <person name="Winkler M.E."/>
        </authorList>
    </citation>
    <scope>NUCLEOTIDE SEQUENCE</scope>
</reference>